<proteinExistence type="predicted"/>
<protein>
    <submittedName>
        <fullName evidence="3">Phage holin family protein</fullName>
    </submittedName>
</protein>
<gene>
    <name evidence="3" type="ORF">GCM10023226_12820</name>
</gene>
<evidence type="ECO:0000313" key="4">
    <source>
        <dbReference type="Proteomes" id="UP001500621"/>
    </source>
</evidence>
<evidence type="ECO:0000313" key="3">
    <source>
        <dbReference type="EMBL" id="GAA4677003.1"/>
    </source>
</evidence>
<keyword evidence="4" id="KW-1185">Reference proteome</keyword>
<keyword evidence="2" id="KW-0472">Membrane</keyword>
<keyword evidence="2" id="KW-0812">Transmembrane</keyword>
<name>A0ABP8W0M6_9ACTN</name>
<dbReference type="RefSeq" id="WP_345263802.1">
    <property type="nucleotide sequence ID" value="NZ_BAABIM010000001.1"/>
</dbReference>
<feature type="compositionally biased region" description="Polar residues" evidence="1">
    <location>
        <begin position="1"/>
        <end position="10"/>
    </location>
</feature>
<organism evidence="3 4">
    <name type="scientific">Nocardioides nanhaiensis</name>
    <dbReference type="NCBI Taxonomy" id="1476871"/>
    <lineage>
        <taxon>Bacteria</taxon>
        <taxon>Bacillati</taxon>
        <taxon>Actinomycetota</taxon>
        <taxon>Actinomycetes</taxon>
        <taxon>Propionibacteriales</taxon>
        <taxon>Nocardioidaceae</taxon>
        <taxon>Nocardioides</taxon>
    </lineage>
</organism>
<dbReference type="InterPro" id="IPR009937">
    <property type="entry name" value="Phage_holin_3_6"/>
</dbReference>
<reference evidence="4" key="1">
    <citation type="journal article" date="2019" name="Int. J. Syst. Evol. Microbiol.">
        <title>The Global Catalogue of Microorganisms (GCM) 10K type strain sequencing project: providing services to taxonomists for standard genome sequencing and annotation.</title>
        <authorList>
            <consortium name="The Broad Institute Genomics Platform"/>
            <consortium name="The Broad Institute Genome Sequencing Center for Infectious Disease"/>
            <person name="Wu L."/>
            <person name="Ma J."/>
        </authorList>
    </citation>
    <scope>NUCLEOTIDE SEQUENCE [LARGE SCALE GENOMIC DNA]</scope>
    <source>
        <strain evidence="4">JCM 18127</strain>
    </source>
</reference>
<evidence type="ECO:0000256" key="2">
    <source>
        <dbReference type="SAM" id="Phobius"/>
    </source>
</evidence>
<feature type="transmembrane region" description="Helical" evidence="2">
    <location>
        <begin position="89"/>
        <end position="110"/>
    </location>
</feature>
<accession>A0ABP8W0M6</accession>
<feature type="region of interest" description="Disordered" evidence="1">
    <location>
        <begin position="1"/>
        <end position="20"/>
    </location>
</feature>
<keyword evidence="2" id="KW-1133">Transmembrane helix</keyword>
<comment type="caution">
    <text evidence="3">The sequence shown here is derived from an EMBL/GenBank/DDBJ whole genome shotgun (WGS) entry which is preliminary data.</text>
</comment>
<dbReference type="Proteomes" id="UP001500621">
    <property type="component" value="Unassembled WGS sequence"/>
</dbReference>
<evidence type="ECO:0000256" key="1">
    <source>
        <dbReference type="SAM" id="MobiDB-lite"/>
    </source>
</evidence>
<sequence length="142" mass="14096">MSETTTTSGAPASRPPSEETLGGLVHQLSTQVPELIRSELRLAQAEVTQKGRDAGKGLGAFGAAGLLALYGVGCLLAAAILALALALPAWAAALVVGGVLLAVAGIAALLGRNAVAKATPPAPERAIAGLKQDVETLKGGNR</sequence>
<feature type="transmembrane region" description="Helical" evidence="2">
    <location>
        <begin position="58"/>
        <end position="83"/>
    </location>
</feature>
<dbReference type="Pfam" id="PF07332">
    <property type="entry name" value="Phage_holin_3_6"/>
    <property type="match status" value="1"/>
</dbReference>
<dbReference type="EMBL" id="BAABIM010000001">
    <property type="protein sequence ID" value="GAA4677003.1"/>
    <property type="molecule type" value="Genomic_DNA"/>
</dbReference>